<name>A0A2P8HDW8_9BACI</name>
<evidence type="ECO:0000313" key="2">
    <source>
        <dbReference type="Proteomes" id="UP000242310"/>
    </source>
</evidence>
<reference evidence="1 2" key="1">
    <citation type="submission" date="2018-03" db="EMBL/GenBank/DDBJ databases">
        <title>Genomic Encyclopedia of Type Strains, Phase III (KMG-III): the genomes of soil and plant-associated and newly described type strains.</title>
        <authorList>
            <person name="Whitman W."/>
        </authorList>
    </citation>
    <scope>NUCLEOTIDE SEQUENCE [LARGE SCALE GENOMIC DNA]</scope>
    <source>
        <strain evidence="1 2">CGMCC 1.07653</strain>
    </source>
</reference>
<protein>
    <recommendedName>
        <fullName evidence="3">CdiI immunity protein domain-containing protein</fullName>
    </recommendedName>
</protein>
<dbReference type="EMBL" id="PYAV01000008">
    <property type="protein sequence ID" value="PSL44413.1"/>
    <property type="molecule type" value="Genomic_DNA"/>
</dbReference>
<evidence type="ECO:0000313" key="1">
    <source>
        <dbReference type="EMBL" id="PSL44413.1"/>
    </source>
</evidence>
<dbReference type="RefSeq" id="WP_106588892.1">
    <property type="nucleotide sequence ID" value="NZ_PYAV01000008.1"/>
</dbReference>
<gene>
    <name evidence="1" type="ORF">B0H94_10823</name>
</gene>
<sequence>MSKERIVEEVVAGIYKDYPWVWDKFGERGKEKTIEDNYHHLDHLYTAYSTGEAQIFLDYTDWLVTVLTSRGVGVDLIVDNFERLEKSIPGRLPQKEAEAYLNYLQQARVKLET</sequence>
<keyword evidence="2" id="KW-1185">Reference proteome</keyword>
<evidence type="ECO:0008006" key="3">
    <source>
        <dbReference type="Google" id="ProtNLM"/>
    </source>
</evidence>
<dbReference type="Proteomes" id="UP000242310">
    <property type="component" value="Unassembled WGS sequence"/>
</dbReference>
<proteinExistence type="predicted"/>
<comment type="caution">
    <text evidence="1">The sequence shown here is derived from an EMBL/GenBank/DDBJ whole genome shotgun (WGS) entry which is preliminary data.</text>
</comment>
<accession>A0A2P8HDW8</accession>
<dbReference type="OrthoDB" id="2376384at2"/>
<dbReference type="AlphaFoldDB" id="A0A2P8HDW8"/>
<organism evidence="1 2">
    <name type="scientific">Salsuginibacillus halophilus</name>
    <dbReference type="NCBI Taxonomy" id="517424"/>
    <lineage>
        <taxon>Bacteria</taxon>
        <taxon>Bacillati</taxon>
        <taxon>Bacillota</taxon>
        <taxon>Bacilli</taxon>
        <taxon>Bacillales</taxon>
        <taxon>Bacillaceae</taxon>
        <taxon>Salsuginibacillus</taxon>
    </lineage>
</organism>